<reference evidence="8 9" key="1">
    <citation type="submission" date="2019-01" db="EMBL/GenBank/DDBJ databases">
        <title>Pseudolysobacter antarctica gen. nov., sp. nov., isolated from Fildes Peninsula, Antarctica.</title>
        <authorList>
            <person name="Wei Z."/>
            <person name="Peng F."/>
        </authorList>
    </citation>
    <scope>NUCLEOTIDE SEQUENCE [LARGE SCALE GENOMIC DNA]</scope>
    <source>
        <strain evidence="8 9">AQ6-296</strain>
    </source>
</reference>
<dbReference type="NCBIfam" id="NF009166">
    <property type="entry name" value="PRK12513.1"/>
    <property type="match status" value="1"/>
</dbReference>
<sequence>MAEETTDEQLMLAYAQGDMRAFETLYQRHRGMLYRFIFRSANNRATADEMFQETWSRLIAARARYRPEAKFSTYLLQIAQNLIVDSYRRNRPQAGVEETEEIMRTLDAPESEQPERVLSEFEQRRGLQRVLEDLPAEQRSAFLLRIESGLGLEEIARVTGAGQETVKSRLRYALAKIRERIGA</sequence>
<keyword evidence="9" id="KW-1185">Reference proteome</keyword>
<dbReference type="InterPro" id="IPR039425">
    <property type="entry name" value="RNA_pol_sigma-70-like"/>
</dbReference>
<evidence type="ECO:0000313" key="8">
    <source>
        <dbReference type="EMBL" id="QBB70572.1"/>
    </source>
</evidence>
<dbReference type="Proteomes" id="UP000291562">
    <property type="component" value="Chromosome"/>
</dbReference>
<dbReference type="InterPro" id="IPR013324">
    <property type="entry name" value="RNA_pol_sigma_r3/r4-like"/>
</dbReference>
<dbReference type="InterPro" id="IPR007627">
    <property type="entry name" value="RNA_pol_sigma70_r2"/>
</dbReference>
<dbReference type="Pfam" id="PF04542">
    <property type="entry name" value="Sigma70_r2"/>
    <property type="match status" value="1"/>
</dbReference>
<dbReference type="EMBL" id="CP035704">
    <property type="protein sequence ID" value="QBB70572.1"/>
    <property type="molecule type" value="Genomic_DNA"/>
</dbReference>
<evidence type="ECO:0000259" key="6">
    <source>
        <dbReference type="Pfam" id="PF04542"/>
    </source>
</evidence>
<evidence type="ECO:0000256" key="1">
    <source>
        <dbReference type="ARBA" id="ARBA00010641"/>
    </source>
</evidence>
<dbReference type="GO" id="GO:0006352">
    <property type="term" value="P:DNA-templated transcription initiation"/>
    <property type="evidence" value="ECO:0007669"/>
    <property type="project" value="InterPro"/>
</dbReference>
<feature type="domain" description="RNA polymerase sigma factor 70 region 4 type 2" evidence="7">
    <location>
        <begin position="126"/>
        <end position="177"/>
    </location>
</feature>
<dbReference type="SUPFAM" id="SSF88946">
    <property type="entry name" value="Sigma2 domain of RNA polymerase sigma factors"/>
    <property type="match status" value="1"/>
</dbReference>
<dbReference type="GO" id="GO:0016987">
    <property type="term" value="F:sigma factor activity"/>
    <property type="evidence" value="ECO:0007669"/>
    <property type="project" value="UniProtKB-KW"/>
</dbReference>
<dbReference type="Pfam" id="PF08281">
    <property type="entry name" value="Sigma70_r4_2"/>
    <property type="match status" value="1"/>
</dbReference>
<gene>
    <name evidence="8" type="ORF">ELE36_09450</name>
</gene>
<name>A0A411HJ68_9GAMM</name>
<feature type="domain" description="RNA polymerase sigma-70 region 2" evidence="6">
    <location>
        <begin position="25"/>
        <end position="91"/>
    </location>
</feature>
<dbReference type="GO" id="GO:0003677">
    <property type="term" value="F:DNA binding"/>
    <property type="evidence" value="ECO:0007669"/>
    <property type="project" value="UniProtKB-KW"/>
</dbReference>
<dbReference type="Gene3D" id="1.10.1740.10">
    <property type="match status" value="1"/>
</dbReference>
<dbReference type="RefSeq" id="WP_129832830.1">
    <property type="nucleotide sequence ID" value="NZ_CP035704.1"/>
</dbReference>
<dbReference type="NCBIfam" id="TIGR02937">
    <property type="entry name" value="sigma70-ECF"/>
    <property type="match status" value="1"/>
</dbReference>
<evidence type="ECO:0000256" key="4">
    <source>
        <dbReference type="ARBA" id="ARBA00023125"/>
    </source>
</evidence>
<dbReference type="InterPro" id="IPR013325">
    <property type="entry name" value="RNA_pol_sigma_r2"/>
</dbReference>
<proteinExistence type="inferred from homology"/>
<keyword evidence="4" id="KW-0238">DNA-binding</keyword>
<comment type="similarity">
    <text evidence="1">Belongs to the sigma-70 factor family. ECF subfamily.</text>
</comment>
<dbReference type="OrthoDB" id="9784272at2"/>
<dbReference type="InterPro" id="IPR013249">
    <property type="entry name" value="RNA_pol_sigma70_r4_t2"/>
</dbReference>
<dbReference type="AlphaFoldDB" id="A0A411HJ68"/>
<dbReference type="InterPro" id="IPR014284">
    <property type="entry name" value="RNA_pol_sigma-70_dom"/>
</dbReference>
<dbReference type="PANTHER" id="PTHR43133">
    <property type="entry name" value="RNA POLYMERASE ECF-TYPE SIGMA FACTO"/>
    <property type="match status" value="1"/>
</dbReference>
<dbReference type="KEGG" id="xbc:ELE36_09450"/>
<dbReference type="Gene3D" id="1.10.10.10">
    <property type="entry name" value="Winged helix-like DNA-binding domain superfamily/Winged helix DNA-binding domain"/>
    <property type="match status" value="1"/>
</dbReference>
<evidence type="ECO:0000313" key="9">
    <source>
        <dbReference type="Proteomes" id="UP000291562"/>
    </source>
</evidence>
<dbReference type="PANTHER" id="PTHR43133:SF8">
    <property type="entry name" value="RNA POLYMERASE SIGMA FACTOR HI_1459-RELATED"/>
    <property type="match status" value="1"/>
</dbReference>
<accession>A0A411HJ68</accession>
<dbReference type="CDD" id="cd06171">
    <property type="entry name" value="Sigma70_r4"/>
    <property type="match status" value="1"/>
</dbReference>
<evidence type="ECO:0000259" key="7">
    <source>
        <dbReference type="Pfam" id="PF08281"/>
    </source>
</evidence>
<organism evidence="8 9">
    <name type="scientific">Pseudolysobacter antarcticus</name>
    <dbReference type="NCBI Taxonomy" id="2511995"/>
    <lineage>
        <taxon>Bacteria</taxon>
        <taxon>Pseudomonadati</taxon>
        <taxon>Pseudomonadota</taxon>
        <taxon>Gammaproteobacteria</taxon>
        <taxon>Lysobacterales</taxon>
        <taxon>Rhodanobacteraceae</taxon>
        <taxon>Pseudolysobacter</taxon>
    </lineage>
</organism>
<keyword evidence="3" id="KW-0731">Sigma factor</keyword>
<evidence type="ECO:0000256" key="3">
    <source>
        <dbReference type="ARBA" id="ARBA00023082"/>
    </source>
</evidence>
<keyword evidence="2" id="KW-0805">Transcription regulation</keyword>
<protein>
    <submittedName>
        <fullName evidence="8">RNA polymerase sigma factor</fullName>
    </submittedName>
</protein>
<dbReference type="SUPFAM" id="SSF88659">
    <property type="entry name" value="Sigma3 and sigma4 domains of RNA polymerase sigma factors"/>
    <property type="match status" value="1"/>
</dbReference>
<evidence type="ECO:0000256" key="5">
    <source>
        <dbReference type="ARBA" id="ARBA00023163"/>
    </source>
</evidence>
<dbReference type="InterPro" id="IPR036388">
    <property type="entry name" value="WH-like_DNA-bd_sf"/>
</dbReference>
<evidence type="ECO:0000256" key="2">
    <source>
        <dbReference type="ARBA" id="ARBA00023015"/>
    </source>
</evidence>
<keyword evidence="5" id="KW-0804">Transcription</keyword>